<proteinExistence type="predicted"/>
<dbReference type="PATRIC" id="fig|1432656.3.peg.189"/>
<name>A0A0X1KI27_9EURY</name>
<reference evidence="1 2" key="1">
    <citation type="submission" date="2014-01" db="EMBL/GenBank/DDBJ databases">
        <title>Genome sequencing of Thermococcus guaymasensis.</title>
        <authorList>
            <person name="Zhang X."/>
            <person name="Alvare G."/>
            <person name="Fristensky B."/>
            <person name="Chen L."/>
            <person name="Suen T."/>
            <person name="Chen Q."/>
            <person name="Ma K."/>
        </authorList>
    </citation>
    <scope>NUCLEOTIDE SEQUENCE [LARGE SCALE GENOMIC DNA]</scope>
    <source>
        <strain evidence="1 2">DSM 11113</strain>
    </source>
</reference>
<dbReference type="EMBL" id="CP007140">
    <property type="protein sequence ID" value="AJC70919.1"/>
    <property type="molecule type" value="Genomic_DNA"/>
</dbReference>
<evidence type="ECO:0000313" key="1">
    <source>
        <dbReference type="EMBL" id="AJC70919.1"/>
    </source>
</evidence>
<dbReference type="Proteomes" id="UP000062043">
    <property type="component" value="Chromosome"/>
</dbReference>
<dbReference type="AlphaFoldDB" id="A0A0X1KI27"/>
<dbReference type="KEGG" id="tgy:X802_00955"/>
<dbReference type="STRING" id="1432656.X802_00955"/>
<evidence type="ECO:0000313" key="2">
    <source>
        <dbReference type="Proteomes" id="UP000062043"/>
    </source>
</evidence>
<sequence length="234" mass="27488">MMKMFGFRKKKNEKAQQVDALQEKTETIPILPSTRLEERAKKLRELNYKFAQVYEPKQRVIIWFNGKESRVIGYPIGLREDLNDYVILYQVRPPNWLDSLVHSLLRVVGKSPPTALIRVPKKIAYFGDETITILASAFIMNEHYEYEAVPLSLDETDAKLYLALKKENDMLWDLISIIRYRVPEVVEDAMKMNPRIKTYMSTKQQNPDEGTKEEKFGGVEVAFEDNPFRRWRLP</sequence>
<accession>A0A0X1KI27</accession>
<protein>
    <submittedName>
        <fullName evidence="1">Uncharacterized protein</fullName>
    </submittedName>
</protein>
<organism evidence="1 2">
    <name type="scientific">Thermococcus guaymasensis DSM 11113</name>
    <dbReference type="NCBI Taxonomy" id="1432656"/>
    <lineage>
        <taxon>Archaea</taxon>
        <taxon>Methanobacteriati</taxon>
        <taxon>Methanobacteriota</taxon>
        <taxon>Thermococci</taxon>
        <taxon>Thermococcales</taxon>
        <taxon>Thermococcaceae</taxon>
        <taxon>Thermococcus</taxon>
    </lineage>
</organism>
<gene>
    <name evidence="1" type="ORF">X802_00955</name>
</gene>
<keyword evidence="2" id="KW-1185">Reference proteome</keyword>